<evidence type="ECO:0000259" key="2">
    <source>
        <dbReference type="Pfam" id="PF23544"/>
    </source>
</evidence>
<dbReference type="Proteomes" id="UP001465976">
    <property type="component" value="Unassembled WGS sequence"/>
</dbReference>
<comment type="caution">
    <text evidence="3">The sequence shown here is derived from an EMBL/GenBank/DDBJ whole genome shotgun (WGS) entry which is preliminary data.</text>
</comment>
<evidence type="ECO:0008006" key="5">
    <source>
        <dbReference type="Google" id="ProtNLM"/>
    </source>
</evidence>
<evidence type="ECO:0000313" key="4">
    <source>
        <dbReference type="Proteomes" id="UP001465976"/>
    </source>
</evidence>
<organism evidence="3 4">
    <name type="scientific">Marasmius crinis-equi</name>
    <dbReference type="NCBI Taxonomy" id="585013"/>
    <lineage>
        <taxon>Eukaryota</taxon>
        <taxon>Fungi</taxon>
        <taxon>Dikarya</taxon>
        <taxon>Basidiomycota</taxon>
        <taxon>Agaricomycotina</taxon>
        <taxon>Agaricomycetes</taxon>
        <taxon>Agaricomycetidae</taxon>
        <taxon>Agaricales</taxon>
        <taxon>Marasmiineae</taxon>
        <taxon>Marasmiaceae</taxon>
        <taxon>Marasmius</taxon>
    </lineage>
</organism>
<reference evidence="3 4" key="1">
    <citation type="submission" date="2024-02" db="EMBL/GenBank/DDBJ databases">
        <title>A draft genome for the cacao thread blight pathogen Marasmius crinis-equi.</title>
        <authorList>
            <person name="Cohen S.P."/>
            <person name="Baruah I.K."/>
            <person name="Amoako-Attah I."/>
            <person name="Bukari Y."/>
            <person name="Meinhardt L.W."/>
            <person name="Bailey B.A."/>
        </authorList>
    </citation>
    <scope>NUCLEOTIDE SEQUENCE [LARGE SCALE GENOMIC DNA]</scope>
    <source>
        <strain evidence="3 4">GH-76</strain>
    </source>
</reference>
<sequence length="610" mass="66863">MTMTRRPIRIGNSSGYSGDGPDQIYRLAVDGPVDAIFADYLAEMNLGWRALEMIDHPELGYETSALTQIKWLTAAEEIAKKGIKVIHDGGALNPFGLYKAVKQYFQEKGLGHVKVAWVEGDNVTDLVNAELKSKESTFPHLDVKGLDASSIKGKLLSANAYIGMRGIVTALRADAQIIICGRCCDASPLMALAAWWHGWDETEYDKLAGSLVTGHIVECGPYATGGNFCGFKAIKDLHKVPGYPIAEVHADGTSIITKHDGTHGAVTVDTVTAQLVYEIQGPKYLNPDVVASLEDIKIEQVGKDRVRLYGVRGLPPPPTTKLAAYTLAGYQAELTLFAVGLDIKEKFELQKAQILGQVDQSQYSTISIHTYGTCPENPQSQNDATVAIRHFIQAPKAEAILGFWRTLFGIWLGGYAGAHLNMDTRTATPKPHLEYFPALIPQHLVQLKAHVEDQVLPVTPVSRVEPFDGQRSYGPRVTTSLSDFGPSAKAPLGKLVYARSGDKGGNANVGLWVHHDDEWLWLQSFLTVEKFKELLGRDYRPEYRIERFEMPNIKVVHFVTYGILQNGVGSSSVIDGLAKSFGEFVRARVVDVPTKFLGRPGVGGEVHSKL</sequence>
<dbReference type="Pfam" id="PF23544">
    <property type="entry name" value="AtuA_ferredoxin"/>
    <property type="match status" value="1"/>
</dbReference>
<feature type="domain" description="Acyclic terpene utilisation N-terminal" evidence="1">
    <location>
        <begin position="8"/>
        <end position="450"/>
    </location>
</feature>
<name>A0ABR3FRQ8_9AGAR</name>
<evidence type="ECO:0000259" key="1">
    <source>
        <dbReference type="Pfam" id="PF07287"/>
    </source>
</evidence>
<protein>
    <recommendedName>
        <fullName evidence="5">DUF1446-domain-containing protein</fullName>
    </recommendedName>
</protein>
<dbReference type="PANTHER" id="PTHR47585">
    <property type="match status" value="1"/>
</dbReference>
<feature type="domain" description="AtuA-like ferredoxin-fold" evidence="2">
    <location>
        <begin position="491"/>
        <end position="586"/>
    </location>
</feature>
<dbReference type="InterPro" id="IPR010839">
    <property type="entry name" value="AtuA_N"/>
</dbReference>
<dbReference type="EMBL" id="JBAHYK010000118">
    <property type="protein sequence ID" value="KAL0578130.1"/>
    <property type="molecule type" value="Genomic_DNA"/>
</dbReference>
<accession>A0ABR3FRQ8</accession>
<keyword evidence="4" id="KW-1185">Reference proteome</keyword>
<dbReference type="InterPro" id="IPR056362">
    <property type="entry name" value="AtuA-like_ferredoxin_dom"/>
</dbReference>
<evidence type="ECO:0000313" key="3">
    <source>
        <dbReference type="EMBL" id="KAL0578130.1"/>
    </source>
</evidence>
<dbReference type="Pfam" id="PF07287">
    <property type="entry name" value="AtuA"/>
    <property type="match status" value="1"/>
</dbReference>
<proteinExistence type="predicted"/>
<dbReference type="PANTHER" id="PTHR47585:SF1">
    <property type="entry name" value="DUF1446 DOMAIN-CONTAINING PROTEIN"/>
    <property type="match status" value="1"/>
</dbReference>
<gene>
    <name evidence="3" type="ORF">V5O48_003873</name>
</gene>